<dbReference type="Gene3D" id="3.10.520.10">
    <property type="entry name" value="ApbE-like domains"/>
    <property type="match status" value="1"/>
</dbReference>
<protein>
    <recommendedName>
        <fullName evidence="4">FAD:protein FMN transferase</fullName>
        <ecNumber evidence="3">2.7.1.180</ecNumber>
    </recommendedName>
    <alternativeName>
        <fullName evidence="10">Flavin transferase</fullName>
    </alternativeName>
</protein>
<evidence type="ECO:0000313" key="12">
    <source>
        <dbReference type="EMBL" id="SDB85324.1"/>
    </source>
</evidence>
<dbReference type="SUPFAM" id="SSF143631">
    <property type="entry name" value="ApbE-like"/>
    <property type="match status" value="1"/>
</dbReference>
<dbReference type="Pfam" id="PF02424">
    <property type="entry name" value="ApbE"/>
    <property type="match status" value="1"/>
</dbReference>
<dbReference type="PANTHER" id="PTHR30040:SF2">
    <property type="entry name" value="FAD:PROTEIN FMN TRANSFERASE"/>
    <property type="match status" value="1"/>
</dbReference>
<keyword evidence="12" id="KW-0449">Lipoprotein</keyword>
<keyword evidence="8" id="KW-0274">FAD</keyword>
<evidence type="ECO:0000256" key="9">
    <source>
        <dbReference type="ARBA" id="ARBA00022842"/>
    </source>
</evidence>
<gene>
    <name evidence="12" type="ORF">SAMN05421733_102207</name>
</gene>
<keyword evidence="7" id="KW-0479">Metal-binding</keyword>
<keyword evidence="6" id="KW-0808">Transferase</keyword>
<evidence type="ECO:0000256" key="6">
    <source>
        <dbReference type="ARBA" id="ARBA00022679"/>
    </source>
</evidence>
<dbReference type="GO" id="GO:0016740">
    <property type="term" value="F:transferase activity"/>
    <property type="evidence" value="ECO:0007669"/>
    <property type="project" value="UniProtKB-KW"/>
</dbReference>
<dbReference type="InterPro" id="IPR003374">
    <property type="entry name" value="ApbE-like_sf"/>
</dbReference>
<proteinExistence type="inferred from homology"/>
<evidence type="ECO:0000256" key="4">
    <source>
        <dbReference type="ARBA" id="ARBA00016337"/>
    </source>
</evidence>
<evidence type="ECO:0000256" key="5">
    <source>
        <dbReference type="ARBA" id="ARBA00022630"/>
    </source>
</evidence>
<dbReference type="OrthoDB" id="9778595at2"/>
<dbReference type="EMBL" id="FMYL01000002">
    <property type="protein sequence ID" value="SDB85324.1"/>
    <property type="molecule type" value="Genomic_DNA"/>
</dbReference>
<keyword evidence="9" id="KW-0460">Magnesium</keyword>
<accession>A0A1G6GTP5</accession>
<evidence type="ECO:0000256" key="10">
    <source>
        <dbReference type="ARBA" id="ARBA00031306"/>
    </source>
</evidence>
<evidence type="ECO:0000256" key="1">
    <source>
        <dbReference type="ARBA" id="ARBA00001946"/>
    </source>
</evidence>
<evidence type="ECO:0000256" key="3">
    <source>
        <dbReference type="ARBA" id="ARBA00011955"/>
    </source>
</evidence>
<evidence type="ECO:0000256" key="2">
    <source>
        <dbReference type="ARBA" id="ARBA00008282"/>
    </source>
</evidence>
<organism evidence="12 13">
    <name type="scientific">Acinetobacter boissieri</name>
    <dbReference type="NCBI Taxonomy" id="1219383"/>
    <lineage>
        <taxon>Bacteria</taxon>
        <taxon>Pseudomonadati</taxon>
        <taxon>Pseudomonadota</taxon>
        <taxon>Gammaproteobacteria</taxon>
        <taxon>Moraxellales</taxon>
        <taxon>Moraxellaceae</taxon>
        <taxon>Acinetobacter</taxon>
    </lineage>
</organism>
<reference evidence="13" key="1">
    <citation type="submission" date="2016-09" db="EMBL/GenBank/DDBJ databases">
        <authorList>
            <person name="Varghese N."/>
            <person name="Submissions S."/>
        </authorList>
    </citation>
    <scope>NUCLEOTIDE SEQUENCE [LARGE SCALE GENOMIC DNA]</scope>
    <source>
        <strain evidence="13">ANC 4422</strain>
    </source>
</reference>
<evidence type="ECO:0000256" key="7">
    <source>
        <dbReference type="ARBA" id="ARBA00022723"/>
    </source>
</evidence>
<keyword evidence="13" id="KW-1185">Reference proteome</keyword>
<dbReference type="InterPro" id="IPR024932">
    <property type="entry name" value="ApbE"/>
</dbReference>
<evidence type="ECO:0000256" key="8">
    <source>
        <dbReference type="ARBA" id="ARBA00022827"/>
    </source>
</evidence>
<evidence type="ECO:0000256" key="11">
    <source>
        <dbReference type="ARBA" id="ARBA00048540"/>
    </source>
</evidence>
<name>A0A1G6GTP5_9GAMM</name>
<dbReference type="GO" id="GO:0046872">
    <property type="term" value="F:metal ion binding"/>
    <property type="evidence" value="ECO:0007669"/>
    <property type="project" value="UniProtKB-KW"/>
</dbReference>
<sequence>MQHAIEWVHVAISKAYQVIEEIQFLMSFHDKSSALNQLNATAHLNAVQTHPWVYAILQRAQKIHDYSNGLFDCSIAPILVDYGFLPAHHAHENRVFLRASQQDMILLPDHKILFKQPLCLDLGGIAKGFAVDLAIHCLRQQGITNAVINAGGDLRVMGNIEEPIYIRNPVQPQQVQYLGRLSEGAMATSGSYFATKNHHHQQVSHLIHPLTQQSMITEKSFTVIAPQAWLADALTKVLVLSQNTHHECFKRFGAQGLITEKFESE</sequence>
<evidence type="ECO:0000313" key="13">
    <source>
        <dbReference type="Proteomes" id="UP000242501"/>
    </source>
</evidence>
<dbReference type="STRING" id="1219383.SAMN05421733_102207"/>
<keyword evidence="5" id="KW-0285">Flavoprotein</keyword>
<dbReference type="EC" id="2.7.1.180" evidence="3"/>
<dbReference type="Proteomes" id="UP000242501">
    <property type="component" value="Unassembled WGS sequence"/>
</dbReference>
<dbReference type="AlphaFoldDB" id="A0A1G6GTP5"/>
<dbReference type="PANTHER" id="PTHR30040">
    <property type="entry name" value="THIAMINE BIOSYNTHESIS LIPOPROTEIN APBE"/>
    <property type="match status" value="1"/>
</dbReference>
<comment type="similarity">
    <text evidence="2">Belongs to the ApbE family.</text>
</comment>
<comment type="catalytic activity">
    <reaction evidence="11">
        <text>L-threonyl-[protein] + FAD = FMN-L-threonyl-[protein] + AMP + H(+)</text>
        <dbReference type="Rhea" id="RHEA:36847"/>
        <dbReference type="Rhea" id="RHEA-COMP:11060"/>
        <dbReference type="Rhea" id="RHEA-COMP:11061"/>
        <dbReference type="ChEBI" id="CHEBI:15378"/>
        <dbReference type="ChEBI" id="CHEBI:30013"/>
        <dbReference type="ChEBI" id="CHEBI:57692"/>
        <dbReference type="ChEBI" id="CHEBI:74257"/>
        <dbReference type="ChEBI" id="CHEBI:456215"/>
        <dbReference type="EC" id="2.7.1.180"/>
    </reaction>
</comment>
<comment type="cofactor">
    <cofactor evidence="1">
        <name>Mg(2+)</name>
        <dbReference type="ChEBI" id="CHEBI:18420"/>
    </cofactor>
</comment>